<evidence type="ECO:0000313" key="2">
    <source>
        <dbReference type="EMBL" id="CAA0810388.1"/>
    </source>
</evidence>
<dbReference type="AlphaFoldDB" id="A0A9N7R3W1"/>
<accession>A0A9N7R3W1</accession>
<dbReference type="EMBL" id="CACSLK010006106">
    <property type="protein sequence ID" value="CAA0810388.1"/>
    <property type="molecule type" value="Genomic_DNA"/>
</dbReference>
<organism evidence="2 3">
    <name type="scientific">Striga hermonthica</name>
    <name type="common">Purple witchweed</name>
    <name type="synonym">Buchnera hermonthica</name>
    <dbReference type="NCBI Taxonomy" id="68872"/>
    <lineage>
        <taxon>Eukaryota</taxon>
        <taxon>Viridiplantae</taxon>
        <taxon>Streptophyta</taxon>
        <taxon>Embryophyta</taxon>
        <taxon>Tracheophyta</taxon>
        <taxon>Spermatophyta</taxon>
        <taxon>Magnoliopsida</taxon>
        <taxon>eudicotyledons</taxon>
        <taxon>Gunneridae</taxon>
        <taxon>Pentapetalae</taxon>
        <taxon>asterids</taxon>
        <taxon>lamiids</taxon>
        <taxon>Lamiales</taxon>
        <taxon>Orobanchaceae</taxon>
        <taxon>Buchnereae</taxon>
        <taxon>Striga</taxon>
    </lineage>
</organism>
<comment type="caution">
    <text evidence="2">The sequence shown here is derived from an EMBL/GenBank/DDBJ whole genome shotgun (WGS) entry which is preliminary data.</text>
</comment>
<sequence length="109" mass="12399">MYKNKFAGKKDNNSSKNAFQDKKNSMLFSKPNSQRVEKDQCKECRGFGNIQYECANLKKKNKSLKAICEDSDDEGTDEPPSHTSNMAIHTSLKKFMCLTTSHVITKVEE</sequence>
<proteinExistence type="predicted"/>
<feature type="non-terminal residue" evidence="2">
    <location>
        <position position="109"/>
    </location>
</feature>
<evidence type="ECO:0000313" key="3">
    <source>
        <dbReference type="Proteomes" id="UP001153555"/>
    </source>
</evidence>
<name>A0A9N7R3W1_STRHE</name>
<gene>
    <name evidence="2" type="ORF">SHERM_11994</name>
</gene>
<feature type="compositionally biased region" description="Basic and acidic residues" evidence="1">
    <location>
        <begin position="8"/>
        <end position="24"/>
    </location>
</feature>
<protein>
    <submittedName>
        <fullName evidence="2">Uncharacterized protein</fullName>
    </submittedName>
</protein>
<evidence type="ECO:0000256" key="1">
    <source>
        <dbReference type="SAM" id="MobiDB-lite"/>
    </source>
</evidence>
<feature type="region of interest" description="Disordered" evidence="1">
    <location>
        <begin position="1"/>
        <end position="33"/>
    </location>
</feature>
<keyword evidence="3" id="KW-1185">Reference proteome</keyword>
<reference evidence="2" key="1">
    <citation type="submission" date="2019-12" db="EMBL/GenBank/DDBJ databases">
        <authorList>
            <person name="Scholes J."/>
        </authorList>
    </citation>
    <scope>NUCLEOTIDE SEQUENCE</scope>
</reference>
<dbReference type="Proteomes" id="UP001153555">
    <property type="component" value="Unassembled WGS sequence"/>
</dbReference>